<keyword evidence="1" id="KW-0732">Signal</keyword>
<evidence type="ECO:0000313" key="3">
    <source>
        <dbReference type="Proteomes" id="UP001304895"/>
    </source>
</evidence>
<evidence type="ECO:0000256" key="1">
    <source>
        <dbReference type="SAM" id="SignalP"/>
    </source>
</evidence>
<feature type="chain" id="PRO_5042816424" description="Extracellular membrane protein CFEM domain-containing protein" evidence="1">
    <location>
        <begin position="24"/>
        <end position="339"/>
    </location>
</feature>
<name>A0AAN6UG27_9PEZI</name>
<proteinExistence type="predicted"/>
<keyword evidence="3" id="KW-1185">Reference proteome</keyword>
<feature type="signal peptide" evidence="1">
    <location>
        <begin position="1"/>
        <end position="23"/>
    </location>
</feature>
<reference evidence="2" key="2">
    <citation type="submission" date="2023-05" db="EMBL/GenBank/DDBJ databases">
        <authorList>
            <consortium name="Lawrence Berkeley National Laboratory"/>
            <person name="Steindorff A."/>
            <person name="Hensen N."/>
            <person name="Bonometti L."/>
            <person name="Westerberg I."/>
            <person name="Brannstrom I.O."/>
            <person name="Guillou S."/>
            <person name="Cros-Aarteil S."/>
            <person name="Calhoun S."/>
            <person name="Haridas S."/>
            <person name="Kuo A."/>
            <person name="Mondo S."/>
            <person name="Pangilinan J."/>
            <person name="Riley R."/>
            <person name="Labutti K."/>
            <person name="Andreopoulos B."/>
            <person name="Lipzen A."/>
            <person name="Chen C."/>
            <person name="Yanf M."/>
            <person name="Daum C."/>
            <person name="Ng V."/>
            <person name="Clum A."/>
            <person name="Ohm R."/>
            <person name="Martin F."/>
            <person name="Silar P."/>
            <person name="Natvig D."/>
            <person name="Lalanne C."/>
            <person name="Gautier V."/>
            <person name="Ament-Velasquez S.L."/>
            <person name="Kruys A."/>
            <person name="Hutchinson M.I."/>
            <person name="Powell A.J."/>
            <person name="Barry K."/>
            <person name="Miller A.N."/>
            <person name="Grigoriev I.V."/>
            <person name="Debuchy R."/>
            <person name="Gladieux P."/>
            <person name="Thoren M.H."/>
            <person name="Johannesson H."/>
        </authorList>
    </citation>
    <scope>NUCLEOTIDE SEQUENCE</scope>
    <source>
        <strain evidence="2">CBS 123565</strain>
    </source>
</reference>
<evidence type="ECO:0008006" key="4">
    <source>
        <dbReference type="Google" id="ProtNLM"/>
    </source>
</evidence>
<dbReference type="AlphaFoldDB" id="A0AAN6UG27"/>
<dbReference type="Proteomes" id="UP001304895">
    <property type="component" value="Unassembled WGS sequence"/>
</dbReference>
<organism evidence="2 3">
    <name type="scientific">Trichocladium antarcticum</name>
    <dbReference type="NCBI Taxonomy" id="1450529"/>
    <lineage>
        <taxon>Eukaryota</taxon>
        <taxon>Fungi</taxon>
        <taxon>Dikarya</taxon>
        <taxon>Ascomycota</taxon>
        <taxon>Pezizomycotina</taxon>
        <taxon>Sordariomycetes</taxon>
        <taxon>Sordariomycetidae</taxon>
        <taxon>Sordariales</taxon>
        <taxon>Chaetomiaceae</taxon>
        <taxon>Trichocladium</taxon>
    </lineage>
</organism>
<gene>
    <name evidence="2" type="ORF">BT67DRAFT_444165</name>
</gene>
<comment type="caution">
    <text evidence="2">The sequence shown here is derived from an EMBL/GenBank/DDBJ whole genome shotgun (WGS) entry which is preliminary data.</text>
</comment>
<reference evidence="2" key="1">
    <citation type="journal article" date="2023" name="Mol. Phylogenet. Evol.">
        <title>Genome-scale phylogeny and comparative genomics of the fungal order Sordariales.</title>
        <authorList>
            <person name="Hensen N."/>
            <person name="Bonometti L."/>
            <person name="Westerberg I."/>
            <person name="Brannstrom I.O."/>
            <person name="Guillou S."/>
            <person name="Cros-Aarteil S."/>
            <person name="Calhoun S."/>
            <person name="Haridas S."/>
            <person name="Kuo A."/>
            <person name="Mondo S."/>
            <person name="Pangilinan J."/>
            <person name="Riley R."/>
            <person name="LaButti K."/>
            <person name="Andreopoulos B."/>
            <person name="Lipzen A."/>
            <person name="Chen C."/>
            <person name="Yan M."/>
            <person name="Daum C."/>
            <person name="Ng V."/>
            <person name="Clum A."/>
            <person name="Steindorff A."/>
            <person name="Ohm R.A."/>
            <person name="Martin F."/>
            <person name="Silar P."/>
            <person name="Natvig D.O."/>
            <person name="Lalanne C."/>
            <person name="Gautier V."/>
            <person name="Ament-Velasquez S.L."/>
            <person name="Kruys A."/>
            <person name="Hutchinson M.I."/>
            <person name="Powell A.J."/>
            <person name="Barry K."/>
            <person name="Miller A.N."/>
            <person name="Grigoriev I.V."/>
            <person name="Debuchy R."/>
            <person name="Gladieux P."/>
            <person name="Hiltunen Thoren M."/>
            <person name="Johannesson H."/>
        </authorList>
    </citation>
    <scope>NUCLEOTIDE SEQUENCE</scope>
    <source>
        <strain evidence="2">CBS 123565</strain>
    </source>
</reference>
<accession>A0AAN6UG27</accession>
<sequence>MALKAARVLGAAILPFFIFLSEAAVPVSFSSYPSYLEQLKCVKVCLWEVGSLDDLIAGIGCSPPWVNECFCNPELARSAAGFLATCVASRCTIATTAPAITSAQSAYNKYCSDNDFSIPALASIKSYSAYLSQPDCVQKCLWDSPEAAGLPDHDGDLMPAVGCHAPLDNACLCNATLAGTASSFLSGCVASRCATTVEAPVTAALSVHRAYCSSAGLPLPAVVETTSTDPLPYTETMSESRLGTPSSTSVYPPVRAADGTPSDRSFAWRHCRNRTWEYWWSFSPTVMKTTRAQLHGPHPVTQAQLSMHLGSGSMGGEFALTGPMKRELLIQGIFVSVPQ</sequence>
<evidence type="ECO:0000313" key="2">
    <source>
        <dbReference type="EMBL" id="KAK4132044.1"/>
    </source>
</evidence>
<protein>
    <recommendedName>
        <fullName evidence="4">Extracellular membrane protein CFEM domain-containing protein</fullName>
    </recommendedName>
</protein>
<dbReference type="EMBL" id="MU853420">
    <property type="protein sequence ID" value="KAK4132044.1"/>
    <property type="molecule type" value="Genomic_DNA"/>
</dbReference>